<name>A0A939HMN9_9PROT</name>
<dbReference type="SUPFAM" id="SSF52283">
    <property type="entry name" value="Formate/glycerate dehydrogenase catalytic domain-like"/>
    <property type="match status" value="1"/>
</dbReference>
<reference evidence="7" key="1">
    <citation type="submission" date="2021-03" db="EMBL/GenBank/DDBJ databases">
        <title>The complete genome sequence of Acetobacter sp. TBRC 12339.</title>
        <authorList>
            <person name="Charoenyingcharoen P."/>
            <person name="Yukphan P."/>
        </authorList>
    </citation>
    <scope>NUCLEOTIDE SEQUENCE</scope>
    <source>
        <strain evidence="7">TBRC 12339</strain>
    </source>
</reference>
<gene>
    <name evidence="7" type="ORF">J2D77_04615</name>
</gene>
<dbReference type="CDD" id="cd12173">
    <property type="entry name" value="PGDH_4"/>
    <property type="match status" value="1"/>
</dbReference>
<dbReference type="InterPro" id="IPR036291">
    <property type="entry name" value="NAD(P)-bd_dom_sf"/>
</dbReference>
<evidence type="ECO:0000259" key="6">
    <source>
        <dbReference type="Pfam" id="PF02826"/>
    </source>
</evidence>
<dbReference type="AlphaFoldDB" id="A0A939HMN9"/>
<dbReference type="GO" id="GO:0051287">
    <property type="term" value="F:NAD binding"/>
    <property type="evidence" value="ECO:0007669"/>
    <property type="project" value="InterPro"/>
</dbReference>
<evidence type="ECO:0000313" key="7">
    <source>
        <dbReference type="EMBL" id="MBO1324438.1"/>
    </source>
</evidence>
<dbReference type="SUPFAM" id="SSF51735">
    <property type="entry name" value="NAD(P)-binding Rossmann-fold domains"/>
    <property type="match status" value="1"/>
</dbReference>
<evidence type="ECO:0000256" key="1">
    <source>
        <dbReference type="ARBA" id="ARBA00005854"/>
    </source>
</evidence>
<dbReference type="InterPro" id="IPR050857">
    <property type="entry name" value="D-2-hydroxyacid_DH"/>
</dbReference>
<evidence type="ECO:0000256" key="3">
    <source>
        <dbReference type="ARBA" id="ARBA00023027"/>
    </source>
</evidence>
<sequence length="316" mass="33773">MECFITQPVHDSALTFLKEHGIAVRHATVPDMETVVREIGAADAVITRDIGLSRDAIAAAPHLRIISCHGVGTNRIDMAAAQERGITVTNTPGVNSQSVAELTIGLMLASARDLCRADHAVRQHDWQFRYTCEGMELHGKTLGLVGFGAIARKVAVIAGAGLGMRVIAWSPSMAADCFAQHGVERCNTLEELLGRSDVVSIHRAGKQDDPPLMTQSALRLMQPHALLINVGRGFAIDQDALARILAEKRIRGAALDVMRVEPPAEDDPLLCAPALLLTPHLGGTTQEALQRMALTCAQQVLAALSGLAPEHRVGLP</sequence>
<dbReference type="GO" id="GO:0016616">
    <property type="term" value="F:oxidoreductase activity, acting on the CH-OH group of donors, NAD or NADP as acceptor"/>
    <property type="evidence" value="ECO:0007669"/>
    <property type="project" value="InterPro"/>
</dbReference>
<dbReference type="Pfam" id="PF02826">
    <property type="entry name" value="2-Hacid_dh_C"/>
    <property type="match status" value="1"/>
</dbReference>
<feature type="domain" description="D-isomer specific 2-hydroxyacid dehydrogenase catalytic" evidence="5">
    <location>
        <begin position="4"/>
        <end position="313"/>
    </location>
</feature>
<dbReference type="InterPro" id="IPR006139">
    <property type="entry name" value="D-isomer_2_OHA_DH_cat_dom"/>
</dbReference>
<protein>
    <submittedName>
        <fullName evidence="7">Hydroxyacid dehydrogenase</fullName>
    </submittedName>
</protein>
<dbReference type="Gene3D" id="3.40.50.720">
    <property type="entry name" value="NAD(P)-binding Rossmann-like Domain"/>
    <property type="match status" value="2"/>
</dbReference>
<keyword evidence="8" id="KW-1185">Reference proteome</keyword>
<keyword evidence="3" id="KW-0520">NAD</keyword>
<dbReference type="InterPro" id="IPR006140">
    <property type="entry name" value="D-isomer_DH_NAD-bd"/>
</dbReference>
<dbReference type="PANTHER" id="PTHR42789:SF1">
    <property type="entry name" value="D-ISOMER SPECIFIC 2-HYDROXYACID DEHYDROGENASE FAMILY PROTEIN (AFU_ORTHOLOGUE AFUA_6G10090)"/>
    <property type="match status" value="1"/>
</dbReference>
<dbReference type="PANTHER" id="PTHR42789">
    <property type="entry name" value="D-ISOMER SPECIFIC 2-HYDROXYACID DEHYDROGENASE FAMILY PROTEIN (AFU_ORTHOLOGUE AFUA_6G10090)"/>
    <property type="match status" value="1"/>
</dbReference>
<dbReference type="Proteomes" id="UP000664073">
    <property type="component" value="Unassembled WGS sequence"/>
</dbReference>
<organism evidence="7 8">
    <name type="scientific">Acetobacter garciniae</name>
    <dbReference type="NCBI Taxonomy" id="2817435"/>
    <lineage>
        <taxon>Bacteria</taxon>
        <taxon>Pseudomonadati</taxon>
        <taxon>Pseudomonadota</taxon>
        <taxon>Alphaproteobacteria</taxon>
        <taxon>Acetobacterales</taxon>
        <taxon>Acetobacteraceae</taxon>
        <taxon>Acetobacter</taxon>
    </lineage>
</organism>
<dbReference type="PROSITE" id="PS01204">
    <property type="entry name" value="REL_1"/>
    <property type="match status" value="1"/>
</dbReference>
<dbReference type="InterPro" id="IPR030492">
    <property type="entry name" value="RHD_CS"/>
</dbReference>
<evidence type="ECO:0000259" key="5">
    <source>
        <dbReference type="Pfam" id="PF00389"/>
    </source>
</evidence>
<keyword evidence="2 4" id="KW-0560">Oxidoreductase</keyword>
<dbReference type="RefSeq" id="WP_207845139.1">
    <property type="nucleotide sequence ID" value="NZ_JAFVMH010000002.1"/>
</dbReference>
<evidence type="ECO:0000256" key="2">
    <source>
        <dbReference type="ARBA" id="ARBA00023002"/>
    </source>
</evidence>
<evidence type="ECO:0000313" key="8">
    <source>
        <dbReference type="Proteomes" id="UP000664073"/>
    </source>
</evidence>
<comment type="similarity">
    <text evidence="1 4">Belongs to the D-isomer specific 2-hydroxyacid dehydrogenase family.</text>
</comment>
<proteinExistence type="inferred from homology"/>
<accession>A0A939HMN9</accession>
<comment type="caution">
    <text evidence="7">The sequence shown here is derived from an EMBL/GenBank/DDBJ whole genome shotgun (WGS) entry which is preliminary data.</text>
</comment>
<evidence type="ECO:0000256" key="4">
    <source>
        <dbReference type="RuleBase" id="RU003719"/>
    </source>
</evidence>
<feature type="domain" description="D-isomer specific 2-hydroxyacid dehydrogenase NAD-binding" evidence="6">
    <location>
        <begin position="104"/>
        <end position="282"/>
    </location>
</feature>
<dbReference type="Pfam" id="PF00389">
    <property type="entry name" value="2-Hacid_dh"/>
    <property type="match status" value="1"/>
</dbReference>
<dbReference type="EMBL" id="JAFVMH010000002">
    <property type="protein sequence ID" value="MBO1324438.1"/>
    <property type="molecule type" value="Genomic_DNA"/>
</dbReference>